<reference evidence="1" key="1">
    <citation type="journal article" date="2022" name="Int. J. Mol. Sci.">
        <title>Draft Genome of Tanacetum Coccineum: Genomic Comparison of Closely Related Tanacetum-Family Plants.</title>
        <authorList>
            <person name="Yamashiro T."/>
            <person name="Shiraishi A."/>
            <person name="Nakayama K."/>
            <person name="Satake H."/>
        </authorList>
    </citation>
    <scope>NUCLEOTIDE SEQUENCE</scope>
</reference>
<protein>
    <submittedName>
        <fullName evidence="1">Small nuclear RNA activating complex, subunit SNAP43 protein</fullName>
    </submittedName>
</protein>
<sequence length="250" mass="28764">MNLQPFRLDIDDLINAFAEGKMTLLADMKTLWFDKKFSCIFEAKPTTKSGLFMQSLYAHCLGYMASAKSISHRLGGLYCLYCLHETQPFEPTFRIYLSPWQLKRLKELVADAKKENIELVYRFVNNMIYRNLFLYGASEFNEGSIEEEASELINVEDACAQHPSKRLCADTEFECYNQETIYQKTGLNERQMLENQSQNSNQNIEFNVTSVNGDDSDSEGCQDLMMVEVVVVVEFHLVMQTCLVLKDEGL</sequence>
<dbReference type="Pfam" id="PF09808">
    <property type="entry name" value="SNAPC1"/>
    <property type="match status" value="1"/>
</dbReference>
<dbReference type="Proteomes" id="UP001151760">
    <property type="component" value="Unassembled WGS sequence"/>
</dbReference>
<dbReference type="PANTHER" id="PTHR15131:SF3">
    <property type="entry name" value="SNRNA-ACTIVATING PROTEIN COMPLEX SUBUNIT 1"/>
    <property type="match status" value="1"/>
</dbReference>
<dbReference type="EMBL" id="BQNB010016310">
    <property type="protein sequence ID" value="GJT50317.1"/>
    <property type="molecule type" value="Genomic_DNA"/>
</dbReference>
<name>A0ABQ5EHS7_9ASTR</name>
<comment type="caution">
    <text evidence="1">The sequence shown here is derived from an EMBL/GenBank/DDBJ whole genome shotgun (WGS) entry which is preliminary data.</text>
</comment>
<reference evidence="1" key="2">
    <citation type="submission" date="2022-01" db="EMBL/GenBank/DDBJ databases">
        <authorList>
            <person name="Yamashiro T."/>
            <person name="Shiraishi A."/>
            <person name="Satake H."/>
            <person name="Nakayama K."/>
        </authorList>
    </citation>
    <scope>NUCLEOTIDE SEQUENCE</scope>
</reference>
<gene>
    <name evidence="1" type="ORF">Tco_0976474</name>
</gene>
<proteinExistence type="predicted"/>
<keyword evidence="2" id="KW-1185">Reference proteome</keyword>
<accession>A0ABQ5EHS7</accession>
<evidence type="ECO:0000313" key="2">
    <source>
        <dbReference type="Proteomes" id="UP001151760"/>
    </source>
</evidence>
<organism evidence="1 2">
    <name type="scientific">Tanacetum coccineum</name>
    <dbReference type="NCBI Taxonomy" id="301880"/>
    <lineage>
        <taxon>Eukaryota</taxon>
        <taxon>Viridiplantae</taxon>
        <taxon>Streptophyta</taxon>
        <taxon>Embryophyta</taxon>
        <taxon>Tracheophyta</taxon>
        <taxon>Spermatophyta</taxon>
        <taxon>Magnoliopsida</taxon>
        <taxon>eudicotyledons</taxon>
        <taxon>Gunneridae</taxon>
        <taxon>Pentapetalae</taxon>
        <taxon>asterids</taxon>
        <taxon>campanulids</taxon>
        <taxon>Asterales</taxon>
        <taxon>Asteraceae</taxon>
        <taxon>Asteroideae</taxon>
        <taxon>Anthemideae</taxon>
        <taxon>Anthemidinae</taxon>
        <taxon>Tanacetum</taxon>
    </lineage>
</organism>
<dbReference type="InterPro" id="IPR019188">
    <property type="entry name" value="SNAPC1"/>
</dbReference>
<dbReference type="PANTHER" id="PTHR15131">
    <property type="entry name" value="SMALL NUCLEAR RNA ACTIVATING COMPLEX, POLYPEPTIDE 1"/>
    <property type="match status" value="1"/>
</dbReference>
<evidence type="ECO:0000313" key="1">
    <source>
        <dbReference type="EMBL" id="GJT50317.1"/>
    </source>
</evidence>